<sequence length="109" mass="12709">MKQRLVPSIDMLTETEPLFPSYPSIPHATEHPQMLETWYFCSRCLFIHVLMKALTFFLLAIILYLLKDGSDMLLWVRRQSIIGVTPWLLMKIDVGSSIVEIHPFSQVHH</sequence>
<organism evidence="2 3">
    <name type="scientific">Punica granatum</name>
    <name type="common">Pomegranate</name>
    <dbReference type="NCBI Taxonomy" id="22663"/>
    <lineage>
        <taxon>Eukaryota</taxon>
        <taxon>Viridiplantae</taxon>
        <taxon>Streptophyta</taxon>
        <taxon>Embryophyta</taxon>
        <taxon>Tracheophyta</taxon>
        <taxon>Spermatophyta</taxon>
        <taxon>Magnoliopsida</taxon>
        <taxon>eudicotyledons</taxon>
        <taxon>Gunneridae</taxon>
        <taxon>Pentapetalae</taxon>
        <taxon>rosids</taxon>
        <taxon>malvids</taxon>
        <taxon>Myrtales</taxon>
        <taxon>Lythraceae</taxon>
        <taxon>Punica</taxon>
    </lineage>
</organism>
<evidence type="ECO:0000256" key="1">
    <source>
        <dbReference type="SAM" id="Phobius"/>
    </source>
</evidence>
<dbReference type="Proteomes" id="UP000233551">
    <property type="component" value="Unassembled WGS sequence"/>
</dbReference>
<accession>A0A2I0JKI3</accession>
<feature type="transmembrane region" description="Helical" evidence="1">
    <location>
        <begin position="45"/>
        <end position="66"/>
    </location>
</feature>
<gene>
    <name evidence="2" type="ORF">CRG98_023535</name>
</gene>
<evidence type="ECO:0000313" key="2">
    <source>
        <dbReference type="EMBL" id="PKI56066.1"/>
    </source>
</evidence>
<comment type="caution">
    <text evidence="2">The sequence shown here is derived from an EMBL/GenBank/DDBJ whole genome shotgun (WGS) entry which is preliminary data.</text>
</comment>
<name>A0A2I0JKI3_PUNGR</name>
<proteinExistence type="predicted"/>
<dbReference type="EMBL" id="PGOL01001634">
    <property type="protein sequence ID" value="PKI56066.1"/>
    <property type="molecule type" value="Genomic_DNA"/>
</dbReference>
<evidence type="ECO:0000313" key="3">
    <source>
        <dbReference type="Proteomes" id="UP000233551"/>
    </source>
</evidence>
<keyword evidence="1" id="KW-0812">Transmembrane</keyword>
<keyword evidence="1" id="KW-0472">Membrane</keyword>
<protein>
    <submittedName>
        <fullName evidence="2">Uncharacterized protein</fullName>
    </submittedName>
</protein>
<keyword evidence="3" id="KW-1185">Reference proteome</keyword>
<reference evidence="2 3" key="1">
    <citation type="submission" date="2017-11" db="EMBL/GenBank/DDBJ databases">
        <title>De-novo sequencing of pomegranate (Punica granatum L.) genome.</title>
        <authorList>
            <person name="Akparov Z."/>
            <person name="Amiraslanov A."/>
            <person name="Hajiyeva S."/>
            <person name="Abbasov M."/>
            <person name="Kaur K."/>
            <person name="Hamwieh A."/>
            <person name="Solovyev V."/>
            <person name="Salamov A."/>
            <person name="Braich B."/>
            <person name="Kosarev P."/>
            <person name="Mahmoud A."/>
            <person name="Hajiyev E."/>
            <person name="Babayeva S."/>
            <person name="Izzatullayeva V."/>
            <person name="Mammadov A."/>
            <person name="Mammadov A."/>
            <person name="Sharifova S."/>
            <person name="Ojaghi J."/>
            <person name="Eynullazada K."/>
            <person name="Bayramov B."/>
            <person name="Abdulazimova A."/>
            <person name="Shahmuradov I."/>
        </authorList>
    </citation>
    <scope>NUCLEOTIDE SEQUENCE [LARGE SCALE GENOMIC DNA]</scope>
    <source>
        <strain evidence="3">cv. AG2017</strain>
        <tissue evidence="2">Leaf</tissue>
    </source>
</reference>
<keyword evidence="1" id="KW-1133">Transmembrane helix</keyword>
<dbReference type="AlphaFoldDB" id="A0A2I0JKI3"/>